<sequence>GWNVYSAPKFSVEPKKWCFPIAGCVVYRGYFSKKEALEFARKMDERDFDVFIGAFNAYSTLGWYNDPVLRSHLRLNPIRLAGLIIHELAHQKFYVSGDSRFNEGFAVTVERAGVLRWLKSAGGDDHIVQASKMWDKEDLIVAKILKARTQLRNIYLRELDSKSLAQKKNSIFQDLKSDLCGGNCSGINLPNTNGEEFELNNAYLVPIDTYYSLVPVFQSILDSLGGSLPQFFEKVEELGELPFEERQREIESLQKRIKDNH</sequence>
<proteinExistence type="predicted"/>
<evidence type="ECO:0008006" key="2">
    <source>
        <dbReference type="Google" id="ProtNLM"/>
    </source>
</evidence>
<organism evidence="1">
    <name type="scientific">marine sediment metagenome</name>
    <dbReference type="NCBI Taxonomy" id="412755"/>
    <lineage>
        <taxon>unclassified sequences</taxon>
        <taxon>metagenomes</taxon>
        <taxon>ecological metagenomes</taxon>
    </lineage>
</organism>
<dbReference type="AlphaFoldDB" id="A0A0F8Y5N7"/>
<feature type="non-terminal residue" evidence="1">
    <location>
        <position position="1"/>
    </location>
</feature>
<protein>
    <recommendedName>
        <fullName evidence="2">Aminopeptidase</fullName>
    </recommendedName>
</protein>
<gene>
    <name evidence="1" type="ORF">LCGC14_3134840</name>
</gene>
<dbReference type="InterPro" id="IPR014553">
    <property type="entry name" value="Aminopept"/>
</dbReference>
<dbReference type="EMBL" id="LAZR01068532">
    <property type="protein sequence ID" value="KKK49459.1"/>
    <property type="molecule type" value="Genomic_DNA"/>
</dbReference>
<evidence type="ECO:0000313" key="1">
    <source>
        <dbReference type="EMBL" id="KKK49459.1"/>
    </source>
</evidence>
<accession>A0A0F8Y5N7</accession>
<name>A0A0F8Y5N7_9ZZZZ</name>
<comment type="caution">
    <text evidence="1">The sequence shown here is derived from an EMBL/GenBank/DDBJ whole genome shotgun (WGS) entry which is preliminary data.</text>
</comment>
<reference evidence="1" key="1">
    <citation type="journal article" date="2015" name="Nature">
        <title>Complex archaea that bridge the gap between prokaryotes and eukaryotes.</title>
        <authorList>
            <person name="Spang A."/>
            <person name="Saw J.H."/>
            <person name="Jorgensen S.L."/>
            <person name="Zaremba-Niedzwiedzka K."/>
            <person name="Martijn J."/>
            <person name="Lind A.E."/>
            <person name="van Eijk R."/>
            <person name="Schleper C."/>
            <person name="Guy L."/>
            <person name="Ettema T.J."/>
        </authorList>
    </citation>
    <scope>NUCLEOTIDE SEQUENCE</scope>
</reference>
<dbReference type="Pfam" id="PF10023">
    <property type="entry name" value="Aminopep"/>
    <property type="match status" value="1"/>
</dbReference>